<evidence type="ECO:0000313" key="8">
    <source>
        <dbReference type="EMBL" id="KAH0555945.1"/>
    </source>
</evidence>
<protein>
    <recommendedName>
        <fullName evidence="7">Arf-GAP domain-containing protein</fullName>
    </recommendedName>
</protein>
<dbReference type="GO" id="GO:0008270">
    <property type="term" value="F:zinc ion binding"/>
    <property type="evidence" value="ECO:0007669"/>
    <property type="project" value="UniProtKB-KW"/>
</dbReference>
<dbReference type="Pfam" id="PF01412">
    <property type="entry name" value="ArfGap"/>
    <property type="match status" value="1"/>
</dbReference>
<dbReference type="PROSITE" id="PS50115">
    <property type="entry name" value="ARFGAP"/>
    <property type="match status" value="1"/>
</dbReference>
<organism evidence="8 9">
    <name type="scientific">Trichoglossum hirsutum</name>
    <dbReference type="NCBI Taxonomy" id="265104"/>
    <lineage>
        <taxon>Eukaryota</taxon>
        <taxon>Fungi</taxon>
        <taxon>Dikarya</taxon>
        <taxon>Ascomycota</taxon>
        <taxon>Pezizomycotina</taxon>
        <taxon>Geoglossomycetes</taxon>
        <taxon>Geoglossales</taxon>
        <taxon>Geoglossaceae</taxon>
        <taxon>Trichoglossum</taxon>
    </lineage>
</organism>
<dbReference type="AlphaFoldDB" id="A0A9P8RL16"/>
<keyword evidence="1" id="KW-0343">GTPase activation</keyword>
<dbReference type="Gene3D" id="1.10.220.150">
    <property type="entry name" value="Arf GTPase activating protein"/>
    <property type="match status" value="1"/>
</dbReference>
<keyword evidence="2" id="KW-0479">Metal-binding</keyword>
<evidence type="ECO:0000256" key="3">
    <source>
        <dbReference type="ARBA" id="ARBA00022771"/>
    </source>
</evidence>
<comment type="caution">
    <text evidence="8">The sequence shown here is derived from an EMBL/GenBank/DDBJ whole genome shotgun (WGS) entry which is preliminary data.</text>
</comment>
<dbReference type="GO" id="GO:0005096">
    <property type="term" value="F:GTPase activator activity"/>
    <property type="evidence" value="ECO:0007669"/>
    <property type="project" value="UniProtKB-KW"/>
</dbReference>
<dbReference type="PRINTS" id="PR00405">
    <property type="entry name" value="REVINTRACTNG"/>
</dbReference>
<name>A0A9P8RL16_9PEZI</name>
<evidence type="ECO:0000256" key="1">
    <source>
        <dbReference type="ARBA" id="ARBA00022468"/>
    </source>
</evidence>
<dbReference type="EMBL" id="JAGHQM010001290">
    <property type="protein sequence ID" value="KAH0555945.1"/>
    <property type="molecule type" value="Genomic_DNA"/>
</dbReference>
<dbReference type="PANTHER" id="PTHR46395:SF1">
    <property type="entry name" value="ADP-RIBOSYLATION FACTOR GTPASE-ACTIVATING PROTEIN 1"/>
    <property type="match status" value="1"/>
</dbReference>
<feature type="region of interest" description="Disordered" evidence="6">
    <location>
        <begin position="313"/>
        <end position="360"/>
    </location>
</feature>
<sequence length="360" mass="38260">MWEASPKFGIFICLTCAGTHRGLGVHISFVRSITMDAFKTGEIARMEFGGNKAWHDFFDAHETTKMTGVSWDEATVAERYSGEVGEEWKERLTAKVEGREYVPGTQAPAEVSDAKLPKTDSAAGGSRSATPIGKDRSANSLPPSLRSASPTPSLGTSTLGSRKARNEEYFAKLGSDNASRPDGLPPNQGGKYTGFGSAPFEPEPSTDAPSLPGVDELTKDPVAALTKGFGWFTTTVGKGAKSVNEDWIQPTAQKIAEADLAAQARLTATQLGQNIQSTTKYTAESVSRFVETQSTAPSRGTYATVDGDKRDFWDNFGRAPEGGASKPSAIGTAAMKKGGPGGVVAASKDDGWDDDKWDKF</sequence>
<keyword evidence="9" id="KW-1185">Reference proteome</keyword>
<dbReference type="InterPro" id="IPR001164">
    <property type="entry name" value="ArfGAP_dom"/>
</dbReference>
<dbReference type="InterPro" id="IPR038508">
    <property type="entry name" value="ArfGAP_dom_sf"/>
</dbReference>
<dbReference type="InterPro" id="IPR037278">
    <property type="entry name" value="ARFGAP/RecO"/>
</dbReference>
<dbReference type="GO" id="GO:0000139">
    <property type="term" value="C:Golgi membrane"/>
    <property type="evidence" value="ECO:0007669"/>
    <property type="project" value="TreeGrafter"/>
</dbReference>
<gene>
    <name evidence="8" type="ORF">GP486_006109</name>
</gene>
<evidence type="ECO:0000259" key="7">
    <source>
        <dbReference type="PROSITE" id="PS50115"/>
    </source>
</evidence>
<dbReference type="GO" id="GO:0030100">
    <property type="term" value="P:regulation of endocytosis"/>
    <property type="evidence" value="ECO:0007669"/>
    <property type="project" value="TreeGrafter"/>
</dbReference>
<accession>A0A9P8RL16</accession>
<dbReference type="GO" id="GO:0032012">
    <property type="term" value="P:regulation of ARF protein signal transduction"/>
    <property type="evidence" value="ECO:0007669"/>
    <property type="project" value="TreeGrafter"/>
</dbReference>
<evidence type="ECO:0000256" key="2">
    <source>
        <dbReference type="ARBA" id="ARBA00022723"/>
    </source>
</evidence>
<feature type="compositionally biased region" description="Basic and acidic residues" evidence="6">
    <location>
        <begin position="347"/>
        <end position="360"/>
    </location>
</feature>
<feature type="region of interest" description="Disordered" evidence="6">
    <location>
        <begin position="99"/>
        <end position="209"/>
    </location>
</feature>
<feature type="compositionally biased region" description="Polar residues" evidence="6">
    <location>
        <begin position="138"/>
        <end position="160"/>
    </location>
</feature>
<evidence type="ECO:0000256" key="5">
    <source>
        <dbReference type="PROSITE-ProRule" id="PRU00288"/>
    </source>
</evidence>
<evidence type="ECO:0000256" key="4">
    <source>
        <dbReference type="ARBA" id="ARBA00022833"/>
    </source>
</evidence>
<dbReference type="SMART" id="SM00105">
    <property type="entry name" value="ArfGap"/>
    <property type="match status" value="1"/>
</dbReference>
<proteinExistence type="predicted"/>
<keyword evidence="3 5" id="KW-0863">Zinc-finger</keyword>
<keyword evidence="4" id="KW-0862">Zinc</keyword>
<evidence type="ECO:0000256" key="6">
    <source>
        <dbReference type="SAM" id="MobiDB-lite"/>
    </source>
</evidence>
<dbReference type="PANTHER" id="PTHR46395">
    <property type="entry name" value="ADP-RIBOSYLATION FACTOR GTPASE-ACTIVATING PROTEIN 1"/>
    <property type="match status" value="1"/>
</dbReference>
<dbReference type="Proteomes" id="UP000750711">
    <property type="component" value="Unassembled WGS sequence"/>
</dbReference>
<evidence type="ECO:0000313" key="9">
    <source>
        <dbReference type="Proteomes" id="UP000750711"/>
    </source>
</evidence>
<feature type="domain" description="Arf-GAP" evidence="7">
    <location>
        <begin position="4"/>
        <end position="101"/>
    </location>
</feature>
<dbReference type="SUPFAM" id="SSF57863">
    <property type="entry name" value="ArfGap/RecO-like zinc finger"/>
    <property type="match status" value="1"/>
</dbReference>
<reference evidence="8" key="1">
    <citation type="submission" date="2021-03" db="EMBL/GenBank/DDBJ databases">
        <title>Comparative genomics and phylogenomic investigation of the class Geoglossomycetes provide insights into ecological specialization and systematics.</title>
        <authorList>
            <person name="Melie T."/>
            <person name="Pirro S."/>
            <person name="Miller A.N."/>
            <person name="Quandt A."/>
        </authorList>
    </citation>
    <scope>NUCLEOTIDE SEQUENCE</scope>
    <source>
        <strain evidence="8">CAQ_001_2017</strain>
    </source>
</reference>